<keyword evidence="2" id="KW-0732">Signal</keyword>
<sequence>MISRRLAGSTALVMLLSTPALAEVTPEQVWENWLAFANGSGQTVTTESVERDGDTLVVTGMTIAIDQEGVVGGGSIDEVRFRDNGDGTVEVTMSETYPFEMTFDPPEEDGDPTTLTMEIRQPGMVITASGDAAETAYDYTAPEMTVALTSIEGVEAEAVDVTAEIALTNLTGTYLMAAAEGEQSRLTSNFAADSLTLTAEGTDPDPSPAEGEGGPTGPSTLKLNLTMADLTGTGKGTFLDSMMMADMSAALKAGFASEGTFNSGALTYDMEITDATGLTKITGAGESNTLVFAMDATKLAYSGGATGFSMAMSAPTIPFPEMKLAYQEASFGFLMPVSVTEEPQDFSFLTRIVDLTVSDEIWAMFDPTNQLPRDPATLVIDTKGKAKLLVDIMDPAAVEAAGEAPPAELHALDITALQAKIAGAELTGNGALTFDNSDLVTYGGMPAPTGKVDLKLVGGNTLMDKLVAMGLLPEDQVMGFRMMLSMFANATGEDELTSTLEFKDGGFFANGQQLQ</sequence>
<dbReference type="EMBL" id="JAAATW010000001">
    <property type="protein sequence ID" value="NBE07198.1"/>
    <property type="molecule type" value="Genomic_DNA"/>
</dbReference>
<reference evidence="4" key="1">
    <citation type="submission" date="2020-01" db="EMBL/GenBank/DDBJ databases">
        <title>Sphingomonas sp. strain CSW-10.</title>
        <authorList>
            <person name="Chen W.-M."/>
        </authorList>
    </citation>
    <scope>NUCLEOTIDE SEQUENCE [LARGE SCALE GENOMIC DNA]</scope>
    <source>
        <strain evidence="4">CCP-1</strain>
    </source>
</reference>
<evidence type="ECO:0000256" key="1">
    <source>
        <dbReference type="SAM" id="MobiDB-lite"/>
    </source>
</evidence>
<evidence type="ECO:0000256" key="2">
    <source>
        <dbReference type="SAM" id="SignalP"/>
    </source>
</evidence>
<comment type="caution">
    <text evidence="3">The sequence shown here is derived from an EMBL/GenBank/DDBJ whole genome shotgun (WGS) entry which is preliminary data.</text>
</comment>
<proteinExistence type="predicted"/>
<keyword evidence="4" id="KW-1185">Reference proteome</keyword>
<dbReference type="Proteomes" id="UP001517376">
    <property type="component" value="Unassembled WGS sequence"/>
</dbReference>
<feature type="chain" id="PRO_5046481971" evidence="2">
    <location>
        <begin position="23"/>
        <end position="515"/>
    </location>
</feature>
<gene>
    <name evidence="3" type="ORF">GU920_06595</name>
</gene>
<dbReference type="RefSeq" id="WP_161766128.1">
    <property type="nucleotide sequence ID" value="NZ_JAAATW010000001.1"/>
</dbReference>
<feature type="signal peptide" evidence="2">
    <location>
        <begin position="1"/>
        <end position="22"/>
    </location>
</feature>
<accession>A0ABW9Y3T9</accession>
<feature type="region of interest" description="Disordered" evidence="1">
    <location>
        <begin position="197"/>
        <end position="219"/>
    </location>
</feature>
<dbReference type="Pfam" id="PF09898">
    <property type="entry name" value="DUF2125"/>
    <property type="match status" value="1"/>
</dbReference>
<evidence type="ECO:0000313" key="4">
    <source>
        <dbReference type="Proteomes" id="UP001517376"/>
    </source>
</evidence>
<evidence type="ECO:0000313" key="3">
    <source>
        <dbReference type="EMBL" id="NBE07198.1"/>
    </source>
</evidence>
<dbReference type="InterPro" id="IPR018666">
    <property type="entry name" value="DUF2125"/>
</dbReference>
<organism evidence="3 4">
    <name type="scientific">Paragemmobacter ruber</name>
    <dbReference type="NCBI Taxonomy" id="1985673"/>
    <lineage>
        <taxon>Bacteria</taxon>
        <taxon>Pseudomonadati</taxon>
        <taxon>Pseudomonadota</taxon>
        <taxon>Alphaproteobacteria</taxon>
        <taxon>Rhodobacterales</taxon>
        <taxon>Paracoccaceae</taxon>
        <taxon>Paragemmobacter</taxon>
    </lineage>
</organism>
<protein>
    <submittedName>
        <fullName evidence="3">DUF2125 domain-containing protein</fullName>
    </submittedName>
</protein>
<name>A0ABW9Y3T9_9RHOB</name>